<evidence type="ECO:0000259" key="2">
    <source>
        <dbReference type="Pfam" id="PF00168"/>
    </source>
</evidence>
<dbReference type="PANTHER" id="PTHR10024">
    <property type="entry name" value="SYNAPTOTAGMIN"/>
    <property type="match status" value="1"/>
</dbReference>
<dbReference type="GeneID" id="114828229"/>
<dbReference type="Pfam" id="PF00168">
    <property type="entry name" value="C2"/>
    <property type="match status" value="2"/>
</dbReference>
<dbReference type="Gene3D" id="2.60.40.150">
    <property type="entry name" value="C2 domain"/>
    <property type="match status" value="1"/>
</dbReference>
<protein>
    <submittedName>
        <fullName evidence="4">Synaptotagmin-17-like</fullName>
    </submittedName>
</protein>
<dbReference type="InterPro" id="IPR035892">
    <property type="entry name" value="C2_domain_sf"/>
</dbReference>
<dbReference type="KEGG" id="goe:114828229"/>
<evidence type="ECO:0000313" key="4">
    <source>
        <dbReference type="RefSeq" id="XP_028967314.1"/>
    </source>
</evidence>
<proteinExistence type="predicted"/>
<dbReference type="RefSeq" id="XP_028967314.1">
    <property type="nucleotide sequence ID" value="XM_029111481.1"/>
</dbReference>
<sequence>MRLRGCCPCLRGDAVSDEETVSMSAFHIPPRRRSDYQGFDEISDDGSCRSRSASTTSSTYIQPQLYDDTLESSDDYTLFGPPSLEDRVKREDLDSSFGIIHFTTKLCLKKVTVQLCDLRGLPAKGPQRTRAYWTAARVCVRKCAKKCRAVRGNERDTKVQLNEELTFLGSEGDTVQITVFEESDREKPLNRVDIVGHCEVTLERTQLNGTEDQDSGEERGHTVKLTQSLVSTPLGQLLLSLHYEDLSQLTVAVIKTKGLQEASIKIVLRCNGEKVKKGRIKGNGPIYNQSFKFILPEQFVPSSSVLLTLVGRQRKQAGFCIAGPWCTFSDGRLTQWGEMLMLKKAVVQWRYIYPLP</sequence>
<gene>
    <name evidence="4" type="primary">LOC114828229</name>
</gene>
<evidence type="ECO:0000313" key="3">
    <source>
        <dbReference type="Proteomes" id="UP000694867"/>
    </source>
</evidence>
<dbReference type="AlphaFoldDB" id="A0AAJ7SF19"/>
<organism evidence="3 4">
    <name type="scientific">Galendromus occidentalis</name>
    <name type="common">western predatory mite</name>
    <dbReference type="NCBI Taxonomy" id="34638"/>
    <lineage>
        <taxon>Eukaryota</taxon>
        <taxon>Metazoa</taxon>
        <taxon>Ecdysozoa</taxon>
        <taxon>Arthropoda</taxon>
        <taxon>Chelicerata</taxon>
        <taxon>Arachnida</taxon>
        <taxon>Acari</taxon>
        <taxon>Parasitiformes</taxon>
        <taxon>Mesostigmata</taxon>
        <taxon>Gamasina</taxon>
        <taxon>Phytoseioidea</taxon>
        <taxon>Phytoseiidae</taxon>
        <taxon>Typhlodrominae</taxon>
        <taxon>Galendromus</taxon>
    </lineage>
</organism>
<keyword evidence="3" id="KW-1185">Reference proteome</keyword>
<feature type="region of interest" description="Disordered" evidence="1">
    <location>
        <begin position="36"/>
        <end position="56"/>
    </location>
</feature>
<dbReference type="Proteomes" id="UP000694867">
    <property type="component" value="Unplaced"/>
</dbReference>
<dbReference type="InterPro" id="IPR000008">
    <property type="entry name" value="C2_dom"/>
</dbReference>
<reference evidence="4" key="1">
    <citation type="submission" date="2025-08" db="UniProtKB">
        <authorList>
            <consortium name="RefSeq"/>
        </authorList>
    </citation>
    <scope>IDENTIFICATION</scope>
</reference>
<evidence type="ECO:0000256" key="1">
    <source>
        <dbReference type="SAM" id="MobiDB-lite"/>
    </source>
</evidence>
<name>A0AAJ7SF19_9ACAR</name>
<dbReference type="SUPFAM" id="SSF49562">
    <property type="entry name" value="C2 domain (Calcium/lipid-binding domain, CaLB)"/>
    <property type="match status" value="1"/>
</dbReference>
<feature type="domain" description="C2" evidence="2">
    <location>
        <begin position="110"/>
        <end position="209"/>
    </location>
</feature>
<accession>A0AAJ7SF19</accession>
<feature type="domain" description="C2" evidence="2">
    <location>
        <begin position="248"/>
        <end position="313"/>
    </location>
</feature>